<keyword evidence="3" id="KW-1185">Reference proteome</keyword>
<gene>
    <name evidence="2" type="ORF">BGK67_33630</name>
</gene>
<feature type="region of interest" description="Disordered" evidence="1">
    <location>
        <begin position="1"/>
        <end position="37"/>
    </location>
</feature>
<dbReference type="AlphaFoldDB" id="A0A1E5P0A8"/>
<organism evidence="2 3">
    <name type="scientific">Streptomyces subrutilus</name>
    <dbReference type="NCBI Taxonomy" id="36818"/>
    <lineage>
        <taxon>Bacteria</taxon>
        <taxon>Bacillati</taxon>
        <taxon>Actinomycetota</taxon>
        <taxon>Actinomycetes</taxon>
        <taxon>Kitasatosporales</taxon>
        <taxon>Streptomycetaceae</taxon>
        <taxon>Streptomyces</taxon>
    </lineage>
</organism>
<accession>A0A1E5P0A8</accession>
<dbReference type="EMBL" id="MEHK01000002">
    <property type="protein sequence ID" value="OEJ22475.1"/>
    <property type="molecule type" value="Genomic_DNA"/>
</dbReference>
<reference evidence="2 3" key="1">
    <citation type="submission" date="2016-08" db="EMBL/GenBank/DDBJ databases">
        <title>The complete genome of Streptomyces subrutilus 10-1-1.</title>
        <authorList>
            <person name="Chen X."/>
        </authorList>
    </citation>
    <scope>NUCLEOTIDE SEQUENCE [LARGE SCALE GENOMIC DNA]</scope>
    <source>
        <strain evidence="2 3">10-1-1</strain>
    </source>
</reference>
<evidence type="ECO:0000313" key="3">
    <source>
        <dbReference type="Proteomes" id="UP000095705"/>
    </source>
</evidence>
<name>A0A1E5P0A8_9ACTN</name>
<comment type="caution">
    <text evidence="2">The sequence shown here is derived from an EMBL/GenBank/DDBJ whole genome shotgun (WGS) entry which is preliminary data.</text>
</comment>
<dbReference type="Proteomes" id="UP000095705">
    <property type="component" value="Unassembled WGS sequence"/>
</dbReference>
<evidence type="ECO:0000256" key="1">
    <source>
        <dbReference type="SAM" id="MobiDB-lite"/>
    </source>
</evidence>
<protein>
    <submittedName>
        <fullName evidence="2">Uncharacterized protein</fullName>
    </submittedName>
</protein>
<evidence type="ECO:0000313" key="2">
    <source>
        <dbReference type="EMBL" id="OEJ22475.1"/>
    </source>
</evidence>
<proteinExistence type="predicted"/>
<sequence length="97" mass="10135">MSEGDDPQVVPTDEGLKVDVPSVKGRPGRTVPVTYGEHPDSCPVRCWNAWLEAKLAAGAESGGPALVYVDQWGSLGAQRLSPDGVGARWPGPRGTPA</sequence>
<dbReference type="STRING" id="36818.BGK67_33630"/>